<keyword evidence="2 4" id="KW-0479">Metal-binding</keyword>
<keyword evidence="3 4" id="KW-0408">Iron</keyword>
<dbReference type="EMBL" id="JBHTLS010000101">
    <property type="protein sequence ID" value="MFD1104485.1"/>
    <property type="molecule type" value="Genomic_DNA"/>
</dbReference>
<dbReference type="InterPro" id="IPR050597">
    <property type="entry name" value="Cytochrome_c_Oxidase_Subunit"/>
</dbReference>
<gene>
    <name evidence="7" type="ORF">ACFQ24_06315</name>
</gene>
<evidence type="ECO:0000256" key="1">
    <source>
        <dbReference type="ARBA" id="ARBA00022617"/>
    </source>
</evidence>
<dbReference type="Pfam" id="PF13442">
    <property type="entry name" value="Cytochrome_CBB3"/>
    <property type="match status" value="1"/>
</dbReference>
<protein>
    <submittedName>
        <fullName evidence="7">C-type cytochrome</fullName>
    </submittedName>
</protein>
<feature type="transmembrane region" description="Helical" evidence="5">
    <location>
        <begin position="20"/>
        <end position="40"/>
    </location>
</feature>
<keyword evidence="5" id="KW-0812">Transmembrane</keyword>
<keyword evidence="1 4" id="KW-0349">Heme</keyword>
<evidence type="ECO:0000256" key="2">
    <source>
        <dbReference type="ARBA" id="ARBA00022723"/>
    </source>
</evidence>
<dbReference type="RefSeq" id="WP_380909816.1">
    <property type="nucleotide sequence ID" value="NZ_JBHTLS010000101.1"/>
</dbReference>
<dbReference type="InterPro" id="IPR036909">
    <property type="entry name" value="Cyt_c-like_dom_sf"/>
</dbReference>
<keyword evidence="8" id="KW-1185">Reference proteome</keyword>
<dbReference type="Proteomes" id="UP001597203">
    <property type="component" value="Unassembled WGS sequence"/>
</dbReference>
<feature type="domain" description="Cytochrome c" evidence="6">
    <location>
        <begin position="63"/>
        <end position="153"/>
    </location>
</feature>
<evidence type="ECO:0000256" key="4">
    <source>
        <dbReference type="PROSITE-ProRule" id="PRU00433"/>
    </source>
</evidence>
<evidence type="ECO:0000256" key="5">
    <source>
        <dbReference type="SAM" id="Phobius"/>
    </source>
</evidence>
<name>A0ABW3NZZ5_9SPHN</name>
<comment type="caution">
    <text evidence="7">The sequence shown here is derived from an EMBL/GenBank/DDBJ whole genome shotgun (WGS) entry which is preliminary data.</text>
</comment>
<dbReference type="PANTHER" id="PTHR33751:SF11">
    <property type="entry name" value="BLL4483 PROTEIN"/>
    <property type="match status" value="1"/>
</dbReference>
<evidence type="ECO:0000256" key="3">
    <source>
        <dbReference type="ARBA" id="ARBA00023004"/>
    </source>
</evidence>
<evidence type="ECO:0000313" key="8">
    <source>
        <dbReference type="Proteomes" id="UP001597203"/>
    </source>
</evidence>
<reference evidence="8" key="1">
    <citation type="journal article" date="2019" name="Int. J. Syst. Evol. Microbiol.">
        <title>The Global Catalogue of Microorganisms (GCM) 10K type strain sequencing project: providing services to taxonomists for standard genome sequencing and annotation.</title>
        <authorList>
            <consortium name="The Broad Institute Genomics Platform"/>
            <consortium name="The Broad Institute Genome Sequencing Center for Infectious Disease"/>
            <person name="Wu L."/>
            <person name="Ma J."/>
        </authorList>
    </citation>
    <scope>NUCLEOTIDE SEQUENCE [LARGE SCALE GENOMIC DNA]</scope>
    <source>
        <strain evidence="8">CCUG 54329</strain>
    </source>
</reference>
<dbReference type="InterPro" id="IPR009056">
    <property type="entry name" value="Cyt_c-like_dom"/>
</dbReference>
<dbReference type="PROSITE" id="PS51007">
    <property type="entry name" value="CYTC"/>
    <property type="match status" value="3"/>
</dbReference>
<feature type="domain" description="Cytochrome c" evidence="6">
    <location>
        <begin position="206"/>
        <end position="289"/>
    </location>
</feature>
<dbReference type="SUPFAM" id="SSF46626">
    <property type="entry name" value="Cytochrome c"/>
    <property type="match status" value="3"/>
</dbReference>
<dbReference type="Pfam" id="PF00034">
    <property type="entry name" value="Cytochrom_C"/>
    <property type="match status" value="2"/>
</dbReference>
<accession>A0ABW3NZZ5</accession>
<keyword evidence="5" id="KW-0472">Membrane</keyword>
<evidence type="ECO:0000259" key="6">
    <source>
        <dbReference type="PROSITE" id="PS51007"/>
    </source>
</evidence>
<dbReference type="PANTHER" id="PTHR33751">
    <property type="entry name" value="CBB3-TYPE CYTOCHROME C OXIDASE SUBUNIT FIXP"/>
    <property type="match status" value="1"/>
</dbReference>
<feature type="domain" description="Cytochrome c" evidence="6">
    <location>
        <begin position="300"/>
        <end position="390"/>
    </location>
</feature>
<dbReference type="Gene3D" id="1.10.760.10">
    <property type="entry name" value="Cytochrome c-like domain"/>
    <property type="match status" value="3"/>
</dbReference>
<evidence type="ECO:0000313" key="7">
    <source>
        <dbReference type="EMBL" id="MFD1104485.1"/>
    </source>
</evidence>
<organism evidence="7 8">
    <name type="scientific">Sphingobium olei</name>
    <dbReference type="NCBI Taxonomy" id="420955"/>
    <lineage>
        <taxon>Bacteria</taxon>
        <taxon>Pseudomonadati</taxon>
        <taxon>Pseudomonadota</taxon>
        <taxon>Alphaproteobacteria</taxon>
        <taxon>Sphingomonadales</taxon>
        <taxon>Sphingomonadaceae</taxon>
        <taxon>Sphingobium</taxon>
    </lineage>
</organism>
<proteinExistence type="predicted"/>
<keyword evidence="5" id="KW-1133">Transmembrane helix</keyword>
<sequence length="408" mass="42659">MNASRAPDETFEPYEEHRGIPLPVLWIAIALAIWGVVMLFHTHHAVGVARVERAGEAQVQAEDTPLSGASIFAARCATCHQPNAVGVSGAIPPLSGSPFAAARPEVVTQILLHGIDGPIEVSGARFDGHMPSFASVLSDDDLARVANHVRKTWGGAKFDLDAAFVARERARFPARGAWTGGAEIAATLDPTLPSQPASIPGQTELADAATLSIVNRGSGGGWACASCHGARGEGRGNVPRLAGLPADYIVKQLDDFATKRRDNETMTLVARSLSSAQRRSLGSYYAEMRSPSSARPELGGDLSRGETLALQGDWAKGIPACFSCHGPSGFGVAPGFPALAAQHSGYTAGQLAAWRGGTRRNSPVEMMNRIAAALGDSDRRAVADYLATLPPVPAAAPKETAHGRSGAR</sequence>